<dbReference type="SUPFAM" id="SSF49464">
    <property type="entry name" value="Carboxypeptidase regulatory domain-like"/>
    <property type="match status" value="2"/>
</dbReference>
<dbReference type="InterPro" id="IPR012910">
    <property type="entry name" value="Plug_dom"/>
</dbReference>
<comment type="caution">
    <text evidence="3">The sequence shown here is derived from an EMBL/GenBank/DDBJ whole genome shotgun (WGS) entry which is preliminary data.</text>
</comment>
<reference evidence="3 4" key="1">
    <citation type="submission" date="2016-07" db="EMBL/GenBank/DDBJ databases">
        <title>Genomic analysis of zinc-resistant bacterium Mucilaginibacter pedocola TBZ30.</title>
        <authorList>
            <person name="Huang J."/>
            <person name="Tang J."/>
        </authorList>
    </citation>
    <scope>NUCLEOTIDE SEQUENCE [LARGE SCALE GENOMIC DNA]</scope>
    <source>
        <strain evidence="3 4">TBZ30</strain>
    </source>
</reference>
<evidence type="ECO:0000313" key="4">
    <source>
        <dbReference type="Proteomes" id="UP000189739"/>
    </source>
</evidence>
<dbReference type="InterPro" id="IPR008969">
    <property type="entry name" value="CarboxyPept-like_regulatory"/>
</dbReference>
<comment type="similarity">
    <text evidence="1">Belongs to the TonB-dependent receptor family.</text>
</comment>
<dbReference type="PROSITE" id="PS52016">
    <property type="entry name" value="TONB_DEPENDENT_REC_3"/>
    <property type="match status" value="1"/>
</dbReference>
<dbReference type="EMBL" id="MBTF01000001">
    <property type="protein sequence ID" value="OOQ62133.1"/>
    <property type="molecule type" value="Genomic_DNA"/>
</dbReference>
<dbReference type="STRING" id="1792845.BC343_03525"/>
<dbReference type="Proteomes" id="UP000189739">
    <property type="component" value="Unassembled WGS sequence"/>
</dbReference>
<dbReference type="OrthoDB" id="679547at2"/>
<keyword evidence="1" id="KW-0812">Transmembrane</keyword>
<dbReference type="Gene3D" id="2.170.130.10">
    <property type="entry name" value="TonB-dependent receptor, plug domain"/>
    <property type="match status" value="1"/>
</dbReference>
<keyword evidence="1" id="KW-1134">Transmembrane beta strand</keyword>
<dbReference type="Pfam" id="PF07715">
    <property type="entry name" value="Plug"/>
    <property type="match status" value="1"/>
</dbReference>
<accession>A0A1S9PMF8</accession>
<evidence type="ECO:0000259" key="2">
    <source>
        <dbReference type="Pfam" id="PF07715"/>
    </source>
</evidence>
<dbReference type="Pfam" id="PF13715">
    <property type="entry name" value="CarbopepD_reg_2"/>
    <property type="match status" value="1"/>
</dbReference>
<comment type="subcellular location">
    <subcellularLocation>
        <location evidence="1">Cell outer membrane</location>
        <topology evidence="1">Multi-pass membrane protein</topology>
    </subcellularLocation>
</comment>
<protein>
    <recommendedName>
        <fullName evidence="2">TonB-dependent receptor plug domain-containing protein</fullName>
    </recommendedName>
</protein>
<dbReference type="InterPro" id="IPR037066">
    <property type="entry name" value="Plug_dom_sf"/>
</dbReference>
<keyword evidence="1" id="KW-0472">Membrane</keyword>
<dbReference type="Gene3D" id="2.60.40.1930">
    <property type="match status" value="1"/>
</dbReference>
<keyword evidence="1" id="KW-0998">Cell outer membrane</keyword>
<proteinExistence type="inferred from homology"/>
<keyword evidence="4" id="KW-1185">Reference proteome</keyword>
<dbReference type="SUPFAM" id="SSF56935">
    <property type="entry name" value="Porins"/>
    <property type="match status" value="1"/>
</dbReference>
<gene>
    <name evidence="3" type="ORF">BC343_03525</name>
</gene>
<feature type="domain" description="TonB-dependent receptor plug" evidence="2">
    <location>
        <begin position="1023"/>
        <end position="1121"/>
    </location>
</feature>
<evidence type="ECO:0000313" key="3">
    <source>
        <dbReference type="EMBL" id="OOQ62133.1"/>
    </source>
</evidence>
<organism evidence="3 4">
    <name type="scientific">Mucilaginibacter pedocola</name>
    <dbReference type="NCBI Taxonomy" id="1792845"/>
    <lineage>
        <taxon>Bacteria</taxon>
        <taxon>Pseudomonadati</taxon>
        <taxon>Bacteroidota</taxon>
        <taxon>Sphingobacteriia</taxon>
        <taxon>Sphingobacteriales</taxon>
        <taxon>Sphingobacteriaceae</taxon>
        <taxon>Mucilaginibacter</taxon>
    </lineage>
</organism>
<evidence type="ECO:0000256" key="1">
    <source>
        <dbReference type="PROSITE-ProRule" id="PRU01360"/>
    </source>
</evidence>
<keyword evidence="1" id="KW-0813">Transport</keyword>
<dbReference type="GO" id="GO:0009279">
    <property type="term" value="C:cell outer membrane"/>
    <property type="evidence" value="ECO:0007669"/>
    <property type="project" value="UniProtKB-SubCell"/>
</dbReference>
<dbReference type="AlphaFoldDB" id="A0A1S9PMF8"/>
<sequence>MPINYLTATIKASPLFMKLSFIVALLLFPICAFSQVTITGRILNQPTTKPVPNVSVFLSNATIGDNTNAEGRFTLNNVKPGKYELVVSALGYDIEKRVIVVSNENIQVPDITIFPKAIGLNEVTVRAPKVDYERQRNYDMFKAEFLGNTKLAAECKIINPELLDLDYDVKTGTLTASSVDFLTIENNALGYRLKYLLTNFVLNNADPNDKSFAYSGTVLFENMAGTAEQQEQWKQRRQEVYEGSQMHFLRSALNNRIEEDGFRVWRLAANMKRPADSIINEKIRVYNILKKDDKKYKDSLSVWLGRQKMPRFYPTLIEFQLNKADIVNNTAQRGKFSLECSNDALYITYNKHRHFDRVGMGRLSEAANKSTTVVTFNDPEAFFDSNGSVYNPRSLSFDGAWLKNRLAGLLPVDYEPAGSAIADGDSSLVNNLTSKLKKLTDTNVVEKIYLHCDKPYYAANDTLYFKAYVTQAETHRPSQLSGVLYVDLADASNKTITSIKLQLSNCMARGDIALPATLQQGNYRLHAYTQLTQSNAPEYAFDRVIPIVSANNSLPAANSANRLVKKARPVIQFFPEGGSIVAGIKSKVAFKALAPDGLGAGAKGVVFDDKNKEAGSFSTTHLGMGYFMLDAKEGASYKAVVTFANGNVDTLQLPKSTEKGIAINVGDVTRAFTVKINANKAFYKDNRDKIFRLMVVSGGELTSYVCKLDKPELTLEVIKNELRTGVATITLFTATGEPLCERLAFVQNDDQLKLNLTRSQQDYQPREKITISMNVVNGKGEVAQGHFSASVINEDVVKVDENNEATILTDLLLTSDLKGHIEQPNYYFTDPNDKTAADLDLVMLTHGYRRFEWKKLLNNGYPTNAQTPEEGLQISGRVTTNSGKPVANGKVSLLGKINGLMMLDTLTDANGRFVFDRLSFADTVRFVVKARTATNGSNVKIELDKPTAPVLLPLAGLKTDDAIFAGKDMQAYLQNNKQYTEEQGKFGFNKVNALKTVTIKEKKDPAAGLIHSQNLNGPGNADQVVGPKDLEKLQGYANLYDALRAKVVGVQFMNNVMVSRRAGISKIDAAKDNMLIVVDGITMDDYPQFLTQLQVENVESVEVGLGTAYGAAYGPRAKGGVVIVTTKTARGNNLYTGYAPGIVTYTATGFYKAREFYAPKYEAATTNSTMADLRSTIYWQPELTTDTRGNATLEYFNADGKGTYRVVIEGIDADGNIGRQVYRYTVK</sequence>
<name>A0A1S9PMF8_9SPHI</name>
<dbReference type="InterPro" id="IPR039426">
    <property type="entry name" value="TonB-dep_rcpt-like"/>
</dbReference>
<dbReference type="Gene3D" id="2.60.40.1120">
    <property type="entry name" value="Carboxypeptidase-like, regulatory domain"/>
    <property type="match status" value="1"/>
</dbReference>